<dbReference type="EMBL" id="JBGNUJ010000009">
    <property type="protein sequence ID" value="KAL3955864.1"/>
    <property type="molecule type" value="Genomic_DNA"/>
</dbReference>
<name>A0ACC4DHS9_PURLI</name>
<organism evidence="1 2">
    <name type="scientific">Purpureocillium lilacinum</name>
    <name type="common">Paecilomyces lilacinus</name>
    <dbReference type="NCBI Taxonomy" id="33203"/>
    <lineage>
        <taxon>Eukaryota</taxon>
        <taxon>Fungi</taxon>
        <taxon>Dikarya</taxon>
        <taxon>Ascomycota</taxon>
        <taxon>Pezizomycotina</taxon>
        <taxon>Sordariomycetes</taxon>
        <taxon>Hypocreomycetidae</taxon>
        <taxon>Hypocreales</taxon>
        <taxon>Ophiocordycipitaceae</taxon>
        <taxon>Purpureocillium</taxon>
    </lineage>
</organism>
<keyword evidence="2" id="KW-1185">Reference proteome</keyword>
<evidence type="ECO:0000313" key="1">
    <source>
        <dbReference type="EMBL" id="KAL3955864.1"/>
    </source>
</evidence>
<protein>
    <submittedName>
        <fullName evidence="1">Uncharacterized protein</fullName>
    </submittedName>
</protein>
<comment type="caution">
    <text evidence="1">The sequence shown here is derived from an EMBL/GenBank/DDBJ whole genome shotgun (WGS) entry which is preliminary data.</text>
</comment>
<sequence>MPRSRGSRSRRSHTKSRTGCSTCCNCSRYGARCTYNAPVTPAQTVWAVLSTNPISTPRLEAAVRDWRCSGRFPFPSLSDYALSMPEQYPEQDLRLIYHISNIYHQLASVEANDLTLWTRYIPILLSIGTTIPYVMDAVLALAASHIAASTNCLSTFKLALEHRNAALQGLQSALDNFRQETSDAVLAASLVPLLAGH</sequence>
<reference evidence="1" key="1">
    <citation type="submission" date="2024-12" db="EMBL/GenBank/DDBJ databases">
        <title>Comparative genomics and development of molecular markers within Purpureocillium lilacinum and among Purpureocillium species.</title>
        <authorList>
            <person name="Yeh Z.-Y."/>
            <person name="Ni N.-T."/>
            <person name="Lo P.-H."/>
            <person name="Mushyakhwo K."/>
            <person name="Lin C.-F."/>
            <person name="Nai Y.-S."/>
        </authorList>
    </citation>
    <scope>NUCLEOTIDE SEQUENCE</scope>
    <source>
        <strain evidence="1">NCHU-NPUST-175</strain>
    </source>
</reference>
<evidence type="ECO:0000313" key="2">
    <source>
        <dbReference type="Proteomes" id="UP001638806"/>
    </source>
</evidence>
<proteinExistence type="predicted"/>
<gene>
    <name evidence="1" type="ORF">ACCO45_009883</name>
</gene>
<accession>A0ACC4DHS9</accession>
<dbReference type="Proteomes" id="UP001638806">
    <property type="component" value="Unassembled WGS sequence"/>
</dbReference>